<dbReference type="EMBL" id="CP006585">
    <property type="protein sequence ID" value="AGW13359.1"/>
    <property type="molecule type" value="Genomic_DNA"/>
</dbReference>
<dbReference type="PANTHER" id="PTHR44591:SF3">
    <property type="entry name" value="RESPONSE REGULATORY DOMAIN-CONTAINING PROTEIN"/>
    <property type="match status" value="1"/>
</dbReference>
<dbReference type="SUPFAM" id="SSF52172">
    <property type="entry name" value="CheY-like"/>
    <property type="match status" value="1"/>
</dbReference>
<name>T2GB02_MEGG1</name>
<dbReference type="AlphaFoldDB" id="T2GB02"/>
<dbReference type="STRING" id="1121448.DGI_1518"/>
<evidence type="ECO:0000313" key="5">
    <source>
        <dbReference type="Proteomes" id="UP000016587"/>
    </source>
</evidence>
<evidence type="ECO:0000259" key="3">
    <source>
        <dbReference type="PROSITE" id="PS50110"/>
    </source>
</evidence>
<dbReference type="KEGG" id="dgg:DGI_1518"/>
<feature type="domain" description="Response regulatory" evidence="3">
    <location>
        <begin position="9"/>
        <end position="126"/>
    </location>
</feature>
<dbReference type="SMART" id="SM00448">
    <property type="entry name" value="REC"/>
    <property type="match status" value="1"/>
</dbReference>
<proteinExistence type="predicted"/>
<protein>
    <submittedName>
        <fullName evidence="4">Putative response regulator receiver</fullName>
    </submittedName>
</protein>
<keyword evidence="5" id="KW-1185">Reference proteome</keyword>
<evidence type="ECO:0000256" key="2">
    <source>
        <dbReference type="PROSITE-ProRule" id="PRU00169"/>
    </source>
</evidence>
<dbReference type="Pfam" id="PF00072">
    <property type="entry name" value="Response_reg"/>
    <property type="match status" value="1"/>
</dbReference>
<dbReference type="eggNOG" id="COG0784">
    <property type="taxonomic scope" value="Bacteria"/>
</dbReference>
<dbReference type="Proteomes" id="UP000016587">
    <property type="component" value="Chromosome"/>
</dbReference>
<gene>
    <name evidence="4" type="ORF">DGI_1518</name>
</gene>
<feature type="modified residue" description="4-aspartylphosphate" evidence="2">
    <location>
        <position position="59"/>
    </location>
</feature>
<dbReference type="HOGENOM" id="CLU_735142_0_0_7"/>
<sequence length="376" mass="40817">MGGLPANASILCVAKAETHARIDAKVLRGLGLPQPRWLASGLEAARHLAEHGADLVLVDEDCREMSGVEFVRLIRLHPRLATTPVVALATNSRSSTVLQAMAAGCSGFCLRPYSPEALLRESLRAVQRAPVLAQEILDSLNGQACSEGAFAGKLAALESIQVEIERTFTPPPPPPAATQCPAAQHRQLAREWKEQGRPDKVRHHLQEGAKALARAGKSYDAWAMLDPLRQANPQVEPACAVAEACVRDGELTVAAGLMGQTLRRTKRPAMVYDAARRACCFTPHPHDTARQLADALVREGVGATSMDVFLDIMHDAEPAPQRLPERRSLLAAMPSLHDVVMVARHTFATYRKVNRGEALPMSQHRLEELQELEGLG</sequence>
<evidence type="ECO:0000313" key="4">
    <source>
        <dbReference type="EMBL" id="AGW13359.1"/>
    </source>
</evidence>
<dbReference type="PANTHER" id="PTHR44591">
    <property type="entry name" value="STRESS RESPONSE REGULATOR PROTEIN 1"/>
    <property type="match status" value="1"/>
</dbReference>
<evidence type="ECO:0000256" key="1">
    <source>
        <dbReference type="ARBA" id="ARBA00022553"/>
    </source>
</evidence>
<keyword evidence="1 2" id="KW-0597">Phosphoprotein</keyword>
<reference evidence="5" key="2">
    <citation type="submission" date="2013-07" db="EMBL/GenBank/DDBJ databases">
        <authorList>
            <person name="Morais-Silva F.O."/>
            <person name="Rezende A.M."/>
            <person name="Pimentel C."/>
            <person name="Resende D.M."/>
            <person name="Santos C.I."/>
            <person name="Clemente C."/>
            <person name="de Oliveira L.M."/>
            <person name="da Silva S.M."/>
            <person name="Costa D.A."/>
            <person name="Varela-Raposo A."/>
            <person name="Horacio E.C.A."/>
            <person name="Matos M."/>
            <person name="Flores O."/>
            <person name="Ruiz J.C."/>
            <person name="Rodrigues-Pousada C."/>
        </authorList>
    </citation>
    <scope>NUCLEOTIDE SEQUENCE [LARGE SCALE GENOMIC DNA]</scope>
    <source>
        <strain evidence="5">ATCC 19364 / DSM 1382 / NCIMB 9332 / VKM B-1759</strain>
    </source>
</reference>
<dbReference type="GO" id="GO:0000160">
    <property type="term" value="P:phosphorelay signal transduction system"/>
    <property type="evidence" value="ECO:0007669"/>
    <property type="project" value="InterPro"/>
</dbReference>
<dbReference type="InterPro" id="IPR050595">
    <property type="entry name" value="Bact_response_regulator"/>
</dbReference>
<dbReference type="InterPro" id="IPR011006">
    <property type="entry name" value="CheY-like_superfamily"/>
</dbReference>
<dbReference type="Gene3D" id="3.40.50.2300">
    <property type="match status" value="1"/>
</dbReference>
<dbReference type="PROSITE" id="PS50110">
    <property type="entry name" value="RESPONSE_REGULATORY"/>
    <property type="match status" value="1"/>
</dbReference>
<reference evidence="4 5" key="1">
    <citation type="journal article" date="2013" name="J. Bacteriol.">
        <title>Roles of HynAB and Ech, the only two hydrogenases found in the model sulfate reducer Desulfovibrio gigas.</title>
        <authorList>
            <person name="Morais-Silva F.O."/>
            <person name="Santos C.I."/>
            <person name="Rodrigues R."/>
            <person name="Pereira I.A."/>
            <person name="Rodrigues-Pousada C."/>
        </authorList>
    </citation>
    <scope>NUCLEOTIDE SEQUENCE [LARGE SCALE GENOMIC DNA]</scope>
    <source>
        <strain evidence="5">ATCC 19364 / DSM 1382 / NCIMB 9332 / VKM B-1759</strain>
    </source>
</reference>
<dbReference type="InterPro" id="IPR001789">
    <property type="entry name" value="Sig_transdc_resp-reg_receiver"/>
</dbReference>
<accession>T2GB02</accession>
<organism evidence="4 5">
    <name type="scientific">Megalodesulfovibrio gigas (strain ATCC 19364 / DSM 1382 / NCIMB 9332 / VKM B-1759)</name>
    <name type="common">Desulfovibrio gigas</name>
    <dbReference type="NCBI Taxonomy" id="1121448"/>
    <lineage>
        <taxon>Bacteria</taxon>
        <taxon>Pseudomonadati</taxon>
        <taxon>Thermodesulfobacteriota</taxon>
        <taxon>Desulfovibrionia</taxon>
        <taxon>Desulfovibrionales</taxon>
        <taxon>Desulfovibrionaceae</taxon>
        <taxon>Megalodesulfovibrio</taxon>
    </lineage>
</organism>
<dbReference type="PATRIC" id="fig|1121448.10.peg.1515"/>